<dbReference type="GO" id="GO:0016757">
    <property type="term" value="F:glycosyltransferase activity"/>
    <property type="evidence" value="ECO:0007669"/>
    <property type="project" value="InterPro"/>
</dbReference>
<dbReference type="Gene3D" id="3.40.50.2000">
    <property type="entry name" value="Glycogen Phosphorylase B"/>
    <property type="match status" value="2"/>
</dbReference>
<dbReference type="EMBL" id="QSHK01000014">
    <property type="protein sequence ID" value="RHC03601.1"/>
    <property type="molecule type" value="Genomic_DNA"/>
</dbReference>
<evidence type="ECO:0000313" key="2">
    <source>
        <dbReference type="EMBL" id="RHC03601.1"/>
    </source>
</evidence>
<dbReference type="AlphaFoldDB" id="A0A413YH41"/>
<dbReference type="CDD" id="cd03811">
    <property type="entry name" value="GT4_GT28_WabH-like"/>
    <property type="match status" value="1"/>
</dbReference>
<dbReference type="Pfam" id="PF00534">
    <property type="entry name" value="Glycos_transf_1"/>
    <property type="match status" value="1"/>
</dbReference>
<dbReference type="SUPFAM" id="SSF53756">
    <property type="entry name" value="UDP-Glycosyltransferase/glycogen phosphorylase"/>
    <property type="match status" value="1"/>
</dbReference>
<comment type="caution">
    <text evidence="2">The sequence shown here is derived from an EMBL/GenBank/DDBJ whole genome shotgun (WGS) entry which is preliminary data.</text>
</comment>
<keyword evidence="2" id="KW-0808">Transferase</keyword>
<evidence type="ECO:0000313" key="3">
    <source>
        <dbReference type="Proteomes" id="UP000284742"/>
    </source>
</evidence>
<name>A0A413YH41_9FIRM</name>
<dbReference type="RefSeq" id="WP_118359556.1">
    <property type="nucleotide sequence ID" value="NZ_QSHK01000014.1"/>
</dbReference>
<protein>
    <submittedName>
        <fullName evidence="2">Glycosyltransferase</fullName>
    </submittedName>
</protein>
<organism evidence="2 3">
    <name type="scientific">Dorea formicigenerans</name>
    <dbReference type="NCBI Taxonomy" id="39486"/>
    <lineage>
        <taxon>Bacteria</taxon>
        <taxon>Bacillati</taxon>
        <taxon>Bacillota</taxon>
        <taxon>Clostridia</taxon>
        <taxon>Lachnospirales</taxon>
        <taxon>Lachnospiraceae</taxon>
        <taxon>Dorea</taxon>
    </lineage>
</organism>
<accession>A0A413YH41</accession>
<dbReference type="PANTHER" id="PTHR12526">
    <property type="entry name" value="GLYCOSYLTRANSFERASE"/>
    <property type="match status" value="1"/>
</dbReference>
<gene>
    <name evidence="2" type="ORF">DW860_14660</name>
</gene>
<dbReference type="InterPro" id="IPR001296">
    <property type="entry name" value="Glyco_trans_1"/>
</dbReference>
<feature type="domain" description="Glycosyl transferase family 1" evidence="1">
    <location>
        <begin position="181"/>
        <end position="334"/>
    </location>
</feature>
<dbReference type="PANTHER" id="PTHR12526:SF630">
    <property type="entry name" value="GLYCOSYLTRANSFERASE"/>
    <property type="match status" value="1"/>
</dbReference>
<dbReference type="Proteomes" id="UP000284742">
    <property type="component" value="Unassembled WGS sequence"/>
</dbReference>
<sequence>MKKKILFVTNHFRFSNGVATVLRNLIANLDENEYDISLLAIYEFNQEFAAPIMHKIKVIPGYNFYFRGFDKIINLIPPERIYKKFVKEKYDLEVAFQFGIPTKCIAVSPNPNKLCWMHGYDTKMVLREYYKMFPKVINVAKSGRDRMIKDGFEPEKCDYCYNIIDETPILELAKEKCPITKKHKYCVINVSRLTPEKGFMRYLECIKEIVKKNKNVEFWIIGGGSEENKMRQFIKDNSLEEYVIMTGKQTNPYKFLKEADLYFCASYREGFSTSCQEAALLGIPVASVEVGGAIELKELSGCGCVIKNDKEDICNELTRVLKNEELLKEWKEQANISKRLFYKEERIKQADSILKAGMNNA</sequence>
<reference evidence="2 3" key="1">
    <citation type="submission" date="2018-08" db="EMBL/GenBank/DDBJ databases">
        <title>A genome reference for cultivated species of the human gut microbiota.</title>
        <authorList>
            <person name="Zou Y."/>
            <person name="Xue W."/>
            <person name="Luo G."/>
        </authorList>
    </citation>
    <scope>NUCLEOTIDE SEQUENCE [LARGE SCALE GENOMIC DNA]</scope>
    <source>
        <strain evidence="2 3">AM37-5</strain>
    </source>
</reference>
<proteinExistence type="predicted"/>
<evidence type="ECO:0000259" key="1">
    <source>
        <dbReference type="Pfam" id="PF00534"/>
    </source>
</evidence>